<name>A0A942T9M6_9BACI</name>
<dbReference type="Pfam" id="PF14153">
    <property type="entry name" value="Spore_coat_CotO"/>
    <property type="match status" value="1"/>
</dbReference>
<keyword evidence="3" id="KW-1185">Reference proteome</keyword>
<dbReference type="InterPro" id="IPR025439">
    <property type="entry name" value="Spore_coat_CotO"/>
</dbReference>
<sequence>MENNKEGTKEEPLLYIHQPKFKQPERKMQDSFLSEEITDTIDLEKIFPKEVEKKQSFTLPPIDSEKEIEVVQDIPKEKQEEIKKPINAADYFRRNTPSRKTWNLNLVTPFRDMSIKEKLEYLSGFPSSQQPFPCEFITEKQQYKGTLSKYENNRIFIKNLQGDMDEIDVKELQTIKILYKT</sequence>
<dbReference type="Proteomes" id="UP000681414">
    <property type="component" value="Unassembled WGS sequence"/>
</dbReference>
<accession>A0A942T9M6</accession>
<feature type="region of interest" description="Disordered" evidence="1">
    <location>
        <begin position="1"/>
        <end position="20"/>
    </location>
</feature>
<evidence type="ECO:0000313" key="3">
    <source>
        <dbReference type="Proteomes" id="UP000681414"/>
    </source>
</evidence>
<organism evidence="2 3">
    <name type="scientific">Lederbergia citri</name>
    <dbReference type="NCBI Taxonomy" id="2833580"/>
    <lineage>
        <taxon>Bacteria</taxon>
        <taxon>Bacillati</taxon>
        <taxon>Bacillota</taxon>
        <taxon>Bacilli</taxon>
        <taxon>Bacillales</taxon>
        <taxon>Bacillaceae</taxon>
        <taxon>Lederbergia</taxon>
    </lineage>
</organism>
<dbReference type="EMBL" id="JAGYPG010000001">
    <property type="protein sequence ID" value="MBS4193665.1"/>
    <property type="molecule type" value="Genomic_DNA"/>
</dbReference>
<reference evidence="2 3" key="1">
    <citation type="submission" date="2021-05" db="EMBL/GenBank/DDBJ databases">
        <title>Novel Bacillus species.</title>
        <authorList>
            <person name="Liu G."/>
        </authorList>
    </citation>
    <scope>NUCLEOTIDE SEQUENCE [LARGE SCALE GENOMIC DNA]</scope>
    <source>
        <strain evidence="3">FJAT-49780</strain>
    </source>
</reference>
<comment type="caution">
    <text evidence="2">The sequence shown here is derived from an EMBL/GenBank/DDBJ whole genome shotgun (WGS) entry which is preliminary data.</text>
</comment>
<evidence type="ECO:0008006" key="4">
    <source>
        <dbReference type="Google" id="ProtNLM"/>
    </source>
</evidence>
<gene>
    <name evidence="2" type="ORF">KHA97_01095</name>
</gene>
<protein>
    <recommendedName>
        <fullName evidence="4">Spore coat protein CotO</fullName>
    </recommendedName>
</protein>
<feature type="compositionally biased region" description="Basic and acidic residues" evidence="1">
    <location>
        <begin position="1"/>
        <end position="12"/>
    </location>
</feature>
<evidence type="ECO:0000313" key="2">
    <source>
        <dbReference type="EMBL" id="MBS4193665.1"/>
    </source>
</evidence>
<evidence type="ECO:0000256" key="1">
    <source>
        <dbReference type="SAM" id="MobiDB-lite"/>
    </source>
</evidence>
<dbReference type="AlphaFoldDB" id="A0A942T9M6"/>
<dbReference type="RefSeq" id="WP_213122958.1">
    <property type="nucleotide sequence ID" value="NZ_JAGYPG010000001.1"/>
</dbReference>
<proteinExistence type="predicted"/>